<dbReference type="GO" id="GO:0008763">
    <property type="term" value="F:UDP-N-acetylmuramate-L-alanine ligase activity"/>
    <property type="evidence" value="ECO:0007669"/>
    <property type="project" value="UniProtKB-UniRule"/>
</dbReference>
<evidence type="ECO:0000256" key="16">
    <source>
        <dbReference type="ARBA" id="ARBA00047833"/>
    </source>
</evidence>
<evidence type="ECO:0000256" key="11">
    <source>
        <dbReference type="ARBA" id="ARBA00022960"/>
    </source>
</evidence>
<comment type="cofactor">
    <cofactor evidence="2">
        <name>Mg(2+)</name>
        <dbReference type="ChEBI" id="CHEBI:18420"/>
    </cofactor>
</comment>
<dbReference type="Gene3D" id="3.40.50.20">
    <property type="match status" value="1"/>
</dbReference>
<dbReference type="InterPro" id="IPR036565">
    <property type="entry name" value="Mur-like_cat_sf"/>
</dbReference>
<comment type="similarity">
    <text evidence="17">Belongs to the MurCDEF family.</text>
</comment>
<dbReference type="Gene3D" id="3.40.50.720">
    <property type="entry name" value="NAD(P)-binding Rossmann-like Domain"/>
    <property type="match status" value="1"/>
</dbReference>
<keyword evidence="5 18" id="KW-0963">Cytoplasm</keyword>
<dbReference type="InterPro" id="IPR016185">
    <property type="entry name" value="PreATP-grasp_dom_sf"/>
</dbReference>
<dbReference type="Gene3D" id="3.30.470.20">
    <property type="entry name" value="ATP-grasp fold, B domain"/>
    <property type="match status" value="1"/>
</dbReference>
<dbReference type="InterPro" id="IPR011127">
    <property type="entry name" value="Dala_Dala_lig_N"/>
</dbReference>
<evidence type="ECO:0000256" key="9">
    <source>
        <dbReference type="ARBA" id="ARBA00022840"/>
    </source>
</evidence>
<keyword evidence="12 18" id="KW-0573">Peptidoglycan synthesis</keyword>
<dbReference type="UniPathway" id="UPA00219"/>
<dbReference type="HAMAP" id="MF_00046">
    <property type="entry name" value="MurC"/>
    <property type="match status" value="1"/>
</dbReference>
<dbReference type="Pfam" id="PF08245">
    <property type="entry name" value="Mur_ligase_M"/>
    <property type="match status" value="1"/>
</dbReference>
<proteinExistence type="inferred from homology"/>
<evidence type="ECO:0000313" key="21">
    <source>
        <dbReference type="EMBL" id="AEP35654.1"/>
    </source>
</evidence>
<dbReference type="Gene3D" id="3.40.1190.10">
    <property type="entry name" value="Mur-like, catalytic domain"/>
    <property type="match status" value="1"/>
</dbReference>
<evidence type="ECO:0000259" key="20">
    <source>
        <dbReference type="PROSITE" id="PS50975"/>
    </source>
</evidence>
<dbReference type="PROSITE" id="PS50975">
    <property type="entry name" value="ATP_GRASP"/>
    <property type="match status" value="1"/>
</dbReference>
<dbReference type="PANTHER" id="PTHR43445">
    <property type="entry name" value="UDP-N-ACETYLMURAMATE--L-ALANINE LIGASE-RELATED"/>
    <property type="match status" value="1"/>
</dbReference>
<dbReference type="SUPFAM" id="SSF52440">
    <property type="entry name" value="PreATP-grasp domain"/>
    <property type="match status" value="1"/>
</dbReference>
<dbReference type="SUPFAM" id="SSF51984">
    <property type="entry name" value="MurCD N-terminal domain"/>
    <property type="match status" value="1"/>
</dbReference>
<keyword evidence="19" id="KW-1133">Transmembrane helix</keyword>
<dbReference type="HAMAP" id="MF_00047">
    <property type="entry name" value="Dala_Dala_lig"/>
    <property type="match status" value="1"/>
</dbReference>
<evidence type="ECO:0000256" key="6">
    <source>
        <dbReference type="ARBA" id="ARBA00022598"/>
    </source>
</evidence>
<comment type="cofactor">
    <cofactor evidence="1">
        <name>Mn(2+)</name>
        <dbReference type="ChEBI" id="CHEBI:29035"/>
    </cofactor>
</comment>
<dbReference type="NCBIfam" id="TIGR01082">
    <property type="entry name" value="murC"/>
    <property type="match status" value="1"/>
</dbReference>
<evidence type="ECO:0000256" key="1">
    <source>
        <dbReference type="ARBA" id="ARBA00001936"/>
    </source>
</evidence>
<dbReference type="InterPro" id="IPR050061">
    <property type="entry name" value="MurCDEF_pg_biosynth"/>
</dbReference>
<dbReference type="SUPFAM" id="SSF56059">
    <property type="entry name" value="Glutathione synthetase ATP-binding domain-like"/>
    <property type="match status" value="1"/>
</dbReference>
<dbReference type="Pfam" id="PF01820">
    <property type="entry name" value="Dala_Dala_lig_N"/>
    <property type="match status" value="1"/>
</dbReference>
<dbReference type="Pfam" id="PF01225">
    <property type="entry name" value="Mur_ligase"/>
    <property type="match status" value="1"/>
</dbReference>
<dbReference type="SUPFAM" id="SSF53623">
    <property type="entry name" value="MurD-like peptide ligases, catalytic domain"/>
    <property type="match status" value="1"/>
</dbReference>
<dbReference type="Pfam" id="PF02875">
    <property type="entry name" value="Mur_ligase_C"/>
    <property type="match status" value="1"/>
</dbReference>
<comment type="catalytic activity">
    <reaction evidence="15 18">
        <text>2 D-alanine + ATP = D-alanyl-D-alanine + ADP + phosphate + H(+)</text>
        <dbReference type="Rhea" id="RHEA:11224"/>
        <dbReference type="ChEBI" id="CHEBI:15378"/>
        <dbReference type="ChEBI" id="CHEBI:30616"/>
        <dbReference type="ChEBI" id="CHEBI:43474"/>
        <dbReference type="ChEBI" id="CHEBI:57416"/>
        <dbReference type="ChEBI" id="CHEBI:57822"/>
        <dbReference type="ChEBI" id="CHEBI:456216"/>
        <dbReference type="EC" id="6.3.2.4"/>
    </reaction>
</comment>
<dbReference type="InterPro" id="IPR036615">
    <property type="entry name" value="Mur_ligase_C_dom_sf"/>
</dbReference>
<protein>
    <recommendedName>
        <fullName evidence="17 18">Multifunctional fusion protein</fullName>
    </recommendedName>
    <domain>
        <recommendedName>
            <fullName evidence="18">D-alanine--D-alanine ligase</fullName>
            <ecNumber evidence="18">6.3.2.4</ecNumber>
        </recommendedName>
        <alternativeName>
            <fullName evidence="18">D-Ala-D-Ala ligase</fullName>
        </alternativeName>
        <alternativeName>
            <fullName evidence="18">D-alanylalanine synthetase</fullName>
        </alternativeName>
    </domain>
    <domain>
        <recommendedName>
            <fullName evidence="17">UDP-N-acetylmuramate--L-alanine ligase</fullName>
            <ecNumber evidence="17">6.3.2.8</ecNumber>
        </recommendedName>
        <alternativeName>
            <fullName evidence="17">UDP-N-acetylmuramoyl-L-alanine synthetase</fullName>
        </alternativeName>
    </domain>
</protein>
<reference evidence="21 22" key="1">
    <citation type="journal article" date="2011" name="J. Exp. Med.">
        <title>A live-attenuated chlamydial vaccine protects against trachoma in nonhuman primates.</title>
        <authorList>
            <person name="Kari L."/>
            <person name="Whitmire W.M."/>
            <person name="Olivares-Zavaleta N."/>
            <person name="Goheen M.M."/>
            <person name="Taylor L.D."/>
            <person name="Carlson J.H."/>
            <person name="Sturdevant G.L."/>
            <person name="Lu C."/>
            <person name="Bakios L.E."/>
            <person name="Randall L.B."/>
            <person name="Parnell M.J."/>
            <person name="Zhong G."/>
            <person name="Caldwell H.D."/>
        </authorList>
    </citation>
    <scope>NUCLEOTIDE SEQUENCE [LARGE SCALE GENOMIC DNA]</scope>
    <source>
        <strain evidence="21 22">A2497</strain>
    </source>
</reference>
<keyword evidence="10" id="KW-0460">Magnesium</keyword>
<dbReference type="Proteomes" id="UP000009287">
    <property type="component" value="Chromosome"/>
</dbReference>
<dbReference type="InterPro" id="IPR005758">
    <property type="entry name" value="UDP-N-AcMur_Ala_ligase_MurC"/>
</dbReference>
<dbReference type="GO" id="GO:0008360">
    <property type="term" value="P:regulation of cell shape"/>
    <property type="evidence" value="ECO:0007669"/>
    <property type="project" value="UniProtKB-KW"/>
</dbReference>
<comment type="function">
    <text evidence="18">Cell wall formation.</text>
</comment>
<dbReference type="InterPro" id="IPR000713">
    <property type="entry name" value="Mur_ligase_N"/>
</dbReference>
<comment type="subcellular location">
    <subcellularLocation>
        <location evidence="3 18">Cytoplasm</location>
    </subcellularLocation>
</comment>
<dbReference type="PROSITE" id="PS00843">
    <property type="entry name" value="DALA_DALA_LIGASE_1"/>
    <property type="match status" value="1"/>
</dbReference>
<dbReference type="GO" id="GO:0009252">
    <property type="term" value="P:peptidoglycan biosynthetic process"/>
    <property type="evidence" value="ECO:0007669"/>
    <property type="project" value="UniProtKB-UniRule"/>
</dbReference>
<evidence type="ECO:0000256" key="14">
    <source>
        <dbReference type="ARBA" id="ARBA00023316"/>
    </source>
</evidence>
<dbReference type="InterPro" id="IPR013815">
    <property type="entry name" value="ATP_grasp_subdomain_1"/>
</dbReference>
<keyword evidence="8 17" id="KW-0547">Nucleotide-binding</keyword>
<dbReference type="NCBIfam" id="TIGR01205">
    <property type="entry name" value="D_ala_D_alaTIGR"/>
    <property type="match status" value="1"/>
</dbReference>
<keyword evidence="13 17" id="KW-0131">Cell cycle</keyword>
<dbReference type="GO" id="GO:0005737">
    <property type="term" value="C:cytoplasm"/>
    <property type="evidence" value="ECO:0007669"/>
    <property type="project" value="UniProtKB-SubCell"/>
</dbReference>
<gene>
    <name evidence="18" type="primary">ddl</name>
    <name evidence="17" type="synonym">murC</name>
    <name evidence="21" type="ordered locus">CTO_0832</name>
</gene>
<dbReference type="InterPro" id="IPR005905">
    <property type="entry name" value="D_ala_D_ala"/>
</dbReference>
<evidence type="ECO:0000256" key="19">
    <source>
        <dbReference type="SAM" id="Phobius"/>
    </source>
</evidence>
<evidence type="ECO:0000313" key="22">
    <source>
        <dbReference type="Proteomes" id="UP000009287"/>
    </source>
</evidence>
<dbReference type="PROSITE" id="PS00844">
    <property type="entry name" value="DALA_DALA_LIGASE_2"/>
    <property type="match status" value="1"/>
</dbReference>
<dbReference type="SUPFAM" id="SSF53244">
    <property type="entry name" value="MurD-like peptide ligases, peptide-binding domain"/>
    <property type="match status" value="1"/>
</dbReference>
<accession>G4NPI1</accession>
<dbReference type="Pfam" id="PF07478">
    <property type="entry name" value="Dala_Dala_lig_C"/>
    <property type="match status" value="1"/>
</dbReference>
<feature type="domain" description="ATP-grasp" evidence="20">
    <location>
        <begin position="597"/>
        <end position="808"/>
    </location>
</feature>
<comment type="pathway">
    <text evidence="4 18">Cell wall biogenesis; peptidoglycan biosynthesis.</text>
</comment>
<evidence type="ECO:0000256" key="18">
    <source>
        <dbReference type="HAMAP-Rule" id="MF_00047"/>
    </source>
</evidence>
<evidence type="ECO:0000256" key="7">
    <source>
        <dbReference type="ARBA" id="ARBA00022618"/>
    </source>
</evidence>
<organism evidence="21 22">
    <name type="scientific">Chlamydia trachomatis serovar A (strain A2497)</name>
    <dbReference type="NCBI Taxonomy" id="580047"/>
    <lineage>
        <taxon>Bacteria</taxon>
        <taxon>Pseudomonadati</taxon>
        <taxon>Chlamydiota</taxon>
        <taxon>Chlamydiia</taxon>
        <taxon>Chlamydiales</taxon>
        <taxon>Chlamydiaceae</taxon>
        <taxon>Chlamydia/Chlamydophila group</taxon>
        <taxon>Chlamydia</taxon>
    </lineage>
</organism>
<evidence type="ECO:0000256" key="8">
    <source>
        <dbReference type="ARBA" id="ARBA00022741"/>
    </source>
</evidence>
<evidence type="ECO:0000256" key="13">
    <source>
        <dbReference type="ARBA" id="ARBA00023306"/>
    </source>
</evidence>
<comment type="catalytic activity">
    <reaction evidence="16 17">
        <text>UDP-N-acetyl-alpha-D-muramate + L-alanine + ATP = UDP-N-acetyl-alpha-D-muramoyl-L-alanine + ADP + phosphate + H(+)</text>
        <dbReference type="Rhea" id="RHEA:23372"/>
        <dbReference type="ChEBI" id="CHEBI:15378"/>
        <dbReference type="ChEBI" id="CHEBI:30616"/>
        <dbReference type="ChEBI" id="CHEBI:43474"/>
        <dbReference type="ChEBI" id="CHEBI:57972"/>
        <dbReference type="ChEBI" id="CHEBI:70757"/>
        <dbReference type="ChEBI" id="CHEBI:83898"/>
        <dbReference type="ChEBI" id="CHEBI:456216"/>
        <dbReference type="EC" id="6.3.2.8"/>
    </reaction>
</comment>
<dbReference type="PANTHER" id="PTHR43445:SF3">
    <property type="entry name" value="UDP-N-ACETYLMURAMATE--L-ALANINE LIGASE"/>
    <property type="match status" value="1"/>
</dbReference>
<dbReference type="NCBIfam" id="NF011171">
    <property type="entry name" value="PRK14573.1"/>
    <property type="match status" value="1"/>
</dbReference>
<dbReference type="InterPro" id="IPR000291">
    <property type="entry name" value="D-Ala_lig_Van_CS"/>
</dbReference>
<dbReference type="AlphaFoldDB" id="G4NPI1"/>
<evidence type="ECO:0000256" key="4">
    <source>
        <dbReference type="ARBA" id="ARBA00004752"/>
    </source>
</evidence>
<dbReference type="KEGG" id="cra:CTO_0832"/>
<feature type="transmembrane region" description="Helical" evidence="19">
    <location>
        <begin position="35"/>
        <end position="55"/>
    </location>
</feature>
<dbReference type="GO" id="GO:0071555">
    <property type="term" value="P:cell wall organization"/>
    <property type="evidence" value="ECO:0007669"/>
    <property type="project" value="UniProtKB-KW"/>
</dbReference>
<keyword evidence="14 18" id="KW-0961">Cell wall biogenesis/degradation</keyword>
<keyword evidence="11 18" id="KW-0133">Cell shape</keyword>
<dbReference type="EC" id="6.3.2.8" evidence="17"/>
<dbReference type="EC" id="6.3.2.4" evidence="18"/>
<dbReference type="InterPro" id="IPR013221">
    <property type="entry name" value="Mur_ligase_cen"/>
</dbReference>
<evidence type="ECO:0000256" key="15">
    <source>
        <dbReference type="ARBA" id="ARBA00047614"/>
    </source>
</evidence>
<keyword evidence="19" id="KW-0812">Transmembrane</keyword>
<keyword evidence="19" id="KW-0472">Membrane</keyword>
<feature type="binding site" evidence="17">
    <location>
        <begin position="141"/>
        <end position="147"/>
    </location>
    <ligand>
        <name>ATP</name>
        <dbReference type="ChEBI" id="CHEBI:30616"/>
    </ligand>
</feature>
<name>G4NPI1_CHLT4</name>
<dbReference type="NCBIfam" id="NF002528">
    <property type="entry name" value="PRK01966.1-4"/>
    <property type="match status" value="1"/>
</dbReference>
<evidence type="ECO:0000256" key="10">
    <source>
        <dbReference type="ARBA" id="ARBA00022842"/>
    </source>
</evidence>
<dbReference type="InterPro" id="IPR004101">
    <property type="entry name" value="Mur_ligase_C"/>
</dbReference>
<evidence type="ECO:0000256" key="2">
    <source>
        <dbReference type="ARBA" id="ARBA00001946"/>
    </source>
</evidence>
<dbReference type="GO" id="GO:0008716">
    <property type="term" value="F:D-alanine-D-alanine ligase activity"/>
    <property type="evidence" value="ECO:0007669"/>
    <property type="project" value="UniProtKB-UniRule"/>
</dbReference>
<dbReference type="Gene3D" id="3.90.190.20">
    <property type="entry name" value="Mur ligase, C-terminal domain"/>
    <property type="match status" value="1"/>
</dbReference>
<evidence type="ECO:0000256" key="3">
    <source>
        <dbReference type="ARBA" id="ARBA00004496"/>
    </source>
</evidence>
<dbReference type="GO" id="GO:0051301">
    <property type="term" value="P:cell division"/>
    <property type="evidence" value="ECO:0007669"/>
    <property type="project" value="UniProtKB-KW"/>
</dbReference>
<keyword evidence="7 17" id="KW-0132">Cell division</keyword>
<dbReference type="InterPro" id="IPR011761">
    <property type="entry name" value="ATP-grasp"/>
</dbReference>
<dbReference type="PATRIC" id="fig|580047.4.peg.842"/>
<comment type="similarity">
    <text evidence="18">Belongs to the D-alanine--D-alanine ligase family.</text>
</comment>
<dbReference type="GO" id="GO:0005524">
    <property type="term" value="F:ATP binding"/>
    <property type="evidence" value="ECO:0007669"/>
    <property type="project" value="UniProtKB-UniRule"/>
</dbReference>
<dbReference type="Gene3D" id="3.30.1490.20">
    <property type="entry name" value="ATP-grasp fold, A domain"/>
    <property type="match status" value="1"/>
</dbReference>
<dbReference type="GO" id="GO:0046872">
    <property type="term" value="F:metal ion binding"/>
    <property type="evidence" value="ECO:0007669"/>
    <property type="project" value="InterPro"/>
</dbReference>
<evidence type="ECO:0000256" key="12">
    <source>
        <dbReference type="ARBA" id="ARBA00022984"/>
    </source>
</evidence>
<evidence type="ECO:0000256" key="17">
    <source>
        <dbReference type="HAMAP-Rule" id="MF_00046"/>
    </source>
</evidence>
<dbReference type="EMBL" id="CP002401">
    <property type="protein sequence ID" value="AEP35654.1"/>
    <property type="molecule type" value="Genomic_DNA"/>
</dbReference>
<evidence type="ECO:0000256" key="5">
    <source>
        <dbReference type="ARBA" id="ARBA00022490"/>
    </source>
</evidence>
<dbReference type="InterPro" id="IPR011095">
    <property type="entry name" value="Dala_Dala_lig_C"/>
</dbReference>
<keyword evidence="9 17" id="KW-0067">ATP-binding</keyword>
<sequence>MKIGARLCFPHNRRSLSNHCISLFVNLYRLMMKSLFYHFIGIGGIGMSALAHVLLDRGYSVSGSDLSEGKVVEKLKNKGAEFFLGNQEEHIPEGAVVVYSSSISKKNPEFLSAKSRGNRVVHRAELLAELAQDQISIFVTGSHGKTTVSSLITAILQEAKKNPSFAIGGLNQEGINGGSGSEYFVAEADESDGSIRCYTPEFSVITNIDDEHLSNFEGDRELLLASLKDFALKTQQICWYNGDCPRLRSCLQGHTFGLDSSCDLHILSYYQEGWRLYFTAKYQDVVYADIEVQLVGMHNVLNAAAAMGIALSLGIDEGAIRNAFRGFSGVQRRLQRKNSSETFLFLEDYAHHPSEISCTLRAVRTAVGQRRILAIYQPHRFSRLRECIDSFPSAFKDADEVLLTEVYSAGEEAEDISYQKLAEAISQESIVKCTHIPFHELQRHLEQSIRVHDVCVSLGAGNIVNLGEKLRDFEPQKLHLGIICGGKSCEHEISVLSAKNIAKHLSKSFYDVSYFLITREGLWESVSSLETAEDSGKSVFDPEIAQRLEKVDVVLPILHGPYGEDGAMQGFLETIGKPYTGPAIAFSAIAMNKVFTKRFMSDLGIPVVPYLPLTLAGWKQEQDKWLAHIVEAFSFPMFVKSSHLGSSIGVFEVHNVIELRDAINEAFMRDNDVFVEENRLGCKEIEVSVLGDGSGAFVVAGLHERRGSGGFIDYQEKYGLSGKSSAQIVFDTDLSKEIQEQILEAADKIYRLLLGKGSCRIDFFVDEEGNFWLSEMNPIPGMTETSPFLTSFIRKGWSYEQIVHQLVIDGLQRFNQRQRLISTSFVDQAFAIQ</sequence>
<keyword evidence="6 18" id="KW-0436">Ligase</keyword>